<evidence type="ECO:0000313" key="2">
    <source>
        <dbReference type="Proteomes" id="UP000239874"/>
    </source>
</evidence>
<dbReference type="RefSeq" id="WP_104377820.1">
    <property type="nucleotide sequence ID" value="NZ_PSZC01000026.1"/>
</dbReference>
<reference evidence="1 2" key="1">
    <citation type="submission" date="2018-02" db="EMBL/GenBank/DDBJ databases">
        <title>8 Nocardia nova and 1 Nocardia cyriacigeorgica strain used for evolution to TMP-SMX.</title>
        <authorList>
            <person name="Mehta H."/>
            <person name="Weng J."/>
            <person name="Shamoo Y."/>
        </authorList>
    </citation>
    <scope>NUCLEOTIDE SEQUENCE [LARGE SCALE GENOMIC DNA]</scope>
    <source>
        <strain evidence="1 2">MDA3139</strain>
    </source>
</reference>
<sequence>MSVSNPARFDGLSCTECGGNLATPGARSVPVGFGPDGQTFRCAPGTGCSALATTPAGRYLATLRPGAPIAYVEDGTDRVLTALFSCLRDDHNALVANDGKVFEILTDDIVLPEEFRPATLLDIVLLRRTEFPDVEWGSVIGDLESFAAEPRERLLDLARAMFEEQRAAGETR</sequence>
<dbReference type="Proteomes" id="UP000239874">
    <property type="component" value="Unassembled WGS sequence"/>
</dbReference>
<name>A0A2S6AI77_9NOCA</name>
<dbReference type="AlphaFoldDB" id="A0A2S6AI77"/>
<gene>
    <name evidence="1" type="ORF">C5E45_28310</name>
</gene>
<organism evidence="1 2">
    <name type="scientific">Nocardia nova</name>
    <dbReference type="NCBI Taxonomy" id="37330"/>
    <lineage>
        <taxon>Bacteria</taxon>
        <taxon>Bacillati</taxon>
        <taxon>Actinomycetota</taxon>
        <taxon>Actinomycetes</taxon>
        <taxon>Mycobacteriales</taxon>
        <taxon>Nocardiaceae</taxon>
        <taxon>Nocardia</taxon>
    </lineage>
</organism>
<evidence type="ECO:0000313" key="1">
    <source>
        <dbReference type="EMBL" id="PPJ34922.1"/>
    </source>
</evidence>
<dbReference type="EMBL" id="PSZC01000026">
    <property type="protein sequence ID" value="PPJ34922.1"/>
    <property type="molecule type" value="Genomic_DNA"/>
</dbReference>
<protein>
    <submittedName>
        <fullName evidence="1">Uncharacterized protein</fullName>
    </submittedName>
</protein>
<accession>A0A2S6AI77</accession>
<dbReference type="OrthoDB" id="4571969at2"/>
<proteinExistence type="predicted"/>
<comment type="caution">
    <text evidence="1">The sequence shown here is derived from an EMBL/GenBank/DDBJ whole genome shotgun (WGS) entry which is preliminary data.</text>
</comment>